<dbReference type="EMBL" id="UFQT01000641">
    <property type="protein sequence ID" value="SSX26010.1"/>
    <property type="molecule type" value="Genomic_DNA"/>
</dbReference>
<reference evidence="2" key="1">
    <citation type="submission" date="2018-04" db="EMBL/GenBank/DDBJ databases">
        <authorList>
            <person name="Go L.Y."/>
            <person name="Mitchell J.A."/>
        </authorList>
    </citation>
    <scope>NUCLEOTIDE SEQUENCE</scope>
    <source>
        <tissue evidence="2">Whole organism</tissue>
    </source>
</reference>
<evidence type="ECO:0000256" key="1">
    <source>
        <dbReference type="ARBA" id="ARBA00006850"/>
    </source>
</evidence>
<comment type="similarity">
    <text evidence="1">Belongs to the snRNP Sm proteins family.</text>
</comment>
<dbReference type="Gene3D" id="2.30.30.100">
    <property type="match status" value="1"/>
</dbReference>
<protein>
    <submittedName>
        <fullName evidence="2">CSON013032 protein</fullName>
    </submittedName>
</protein>
<dbReference type="GO" id="GO:0031417">
    <property type="term" value="C:NatC complex"/>
    <property type="evidence" value="ECO:0007669"/>
    <property type="project" value="InterPro"/>
</dbReference>
<dbReference type="PANTHER" id="PTHR10701">
    <property type="entry name" value="SMALL NUCLEAR RIBONUCLEOPROTEIN-ASSOCIATED PROTEIN B AND N"/>
    <property type="match status" value="1"/>
</dbReference>
<reference evidence="3" key="2">
    <citation type="submission" date="2018-07" db="EMBL/GenBank/DDBJ databases">
        <authorList>
            <person name="Quirk P.G."/>
            <person name="Krulwich T.A."/>
        </authorList>
    </citation>
    <scope>NUCLEOTIDE SEQUENCE</scope>
</reference>
<dbReference type="InterPro" id="IPR034110">
    <property type="entry name" value="LSMD1_Sm"/>
</dbReference>
<dbReference type="VEuPathDB" id="VectorBase:CSON013032"/>
<sequence>MTDFRIQVGDFLCTDRSGIVILGMCYEYTDVAGEGRYLGSVMVPGKHIVKMEVDILGKTSYRTVHFTTIYRIIFSNLPVASRCNINDFGSWFLNRFTTPGCNINILRLTADVMVVIKLSEPNPLHSFNVDHSIKSTTSHPDRPFCLISVAALAKAVKVVFFCKLPLRANSSMMLSFVV</sequence>
<dbReference type="PANTHER" id="PTHR10701:SF5">
    <property type="entry name" value="N-ALPHA-ACETYLTRANSFERASE 38, NATC AUXILIARY SUBUNIT"/>
    <property type="match status" value="1"/>
</dbReference>
<name>A0A336KND8_CULSO</name>
<evidence type="ECO:0000313" key="3">
    <source>
        <dbReference type="EMBL" id="SSX26010.1"/>
    </source>
</evidence>
<proteinExistence type="inferred from homology"/>
<organism evidence="2">
    <name type="scientific">Culicoides sonorensis</name>
    <name type="common">Biting midge</name>
    <dbReference type="NCBI Taxonomy" id="179676"/>
    <lineage>
        <taxon>Eukaryota</taxon>
        <taxon>Metazoa</taxon>
        <taxon>Ecdysozoa</taxon>
        <taxon>Arthropoda</taxon>
        <taxon>Hexapoda</taxon>
        <taxon>Insecta</taxon>
        <taxon>Pterygota</taxon>
        <taxon>Neoptera</taxon>
        <taxon>Endopterygota</taxon>
        <taxon>Diptera</taxon>
        <taxon>Nematocera</taxon>
        <taxon>Chironomoidea</taxon>
        <taxon>Ceratopogonidae</taxon>
        <taxon>Ceratopogoninae</taxon>
        <taxon>Culicoides</taxon>
        <taxon>Monoculicoides</taxon>
    </lineage>
</organism>
<dbReference type="AlphaFoldDB" id="A0A336KND8"/>
<accession>A0A336KND8</accession>
<evidence type="ECO:0000313" key="2">
    <source>
        <dbReference type="EMBL" id="SSX05651.1"/>
    </source>
</evidence>
<dbReference type="EMBL" id="UFQS01000641">
    <property type="protein sequence ID" value="SSX05651.1"/>
    <property type="molecule type" value="Genomic_DNA"/>
</dbReference>
<dbReference type="InterPro" id="IPR050914">
    <property type="entry name" value="snRNP_SmB/NAA38-like"/>
</dbReference>
<gene>
    <name evidence="2" type="primary">CSON013032</name>
</gene>
<dbReference type="CDD" id="cd06168">
    <property type="entry name" value="LSMD1"/>
    <property type="match status" value="1"/>
</dbReference>